<dbReference type="GO" id="GO:0005737">
    <property type="term" value="C:cytoplasm"/>
    <property type="evidence" value="ECO:0007669"/>
    <property type="project" value="UniProtKB-SubCell"/>
</dbReference>
<dbReference type="EMBL" id="UNSC01000005">
    <property type="protein sequence ID" value="SZD73386.1"/>
    <property type="molecule type" value="Genomic_DNA"/>
</dbReference>
<keyword evidence="10 14" id="KW-0479">Metal-binding</keyword>
<dbReference type="GO" id="GO:0043137">
    <property type="term" value="P:DNA replication, removal of RNA primer"/>
    <property type="evidence" value="ECO:0007669"/>
    <property type="project" value="TreeGrafter"/>
</dbReference>
<keyword evidence="19" id="KW-1185">Reference proteome</keyword>
<feature type="domain" description="RNase H type-2" evidence="17">
    <location>
        <begin position="9"/>
        <end position="198"/>
    </location>
</feature>
<evidence type="ECO:0000256" key="2">
    <source>
        <dbReference type="ARBA" id="ARBA00001946"/>
    </source>
</evidence>
<dbReference type="GO" id="GO:0003723">
    <property type="term" value="F:RNA binding"/>
    <property type="evidence" value="ECO:0007669"/>
    <property type="project" value="UniProtKB-UniRule"/>
</dbReference>
<dbReference type="InterPro" id="IPR001352">
    <property type="entry name" value="RNase_HII/HIII"/>
</dbReference>
<comment type="cofactor">
    <cofactor evidence="14 15">
        <name>Mn(2+)</name>
        <dbReference type="ChEBI" id="CHEBI:29035"/>
    </cofactor>
    <cofactor evidence="14 15">
        <name>Mg(2+)</name>
        <dbReference type="ChEBI" id="CHEBI:18420"/>
    </cofactor>
    <text evidence="14 15">Manganese or magnesium. Binds 1 divalent metal ion per monomer in the absence of substrate. May bind a second metal ion after substrate binding.</text>
</comment>
<keyword evidence="8 14" id="KW-0963">Cytoplasm</keyword>
<dbReference type="GO" id="GO:0030145">
    <property type="term" value="F:manganese ion binding"/>
    <property type="evidence" value="ECO:0007669"/>
    <property type="project" value="UniProtKB-UniRule"/>
</dbReference>
<reference evidence="18 19" key="1">
    <citation type="submission" date="2018-09" db="EMBL/GenBank/DDBJ databases">
        <authorList>
            <consortium name="Pathogen Informatics"/>
        </authorList>
    </citation>
    <scope>NUCLEOTIDE SEQUENCE [LARGE SCALE GENOMIC DNA]</scope>
    <source>
        <strain evidence="18 19">OH-22767</strain>
    </source>
</reference>
<feature type="binding site" evidence="14 15">
    <location>
        <position position="16"/>
    </location>
    <ligand>
        <name>a divalent metal cation</name>
        <dbReference type="ChEBI" id="CHEBI:60240"/>
    </ligand>
</feature>
<keyword evidence="13 14" id="KW-0464">Manganese</keyword>
<feature type="binding site" evidence="14 15">
    <location>
        <position position="15"/>
    </location>
    <ligand>
        <name>a divalent metal cation</name>
        <dbReference type="ChEBI" id="CHEBI:60240"/>
    </ligand>
</feature>
<dbReference type="PANTHER" id="PTHR10954:SF18">
    <property type="entry name" value="RIBONUCLEASE HII"/>
    <property type="match status" value="1"/>
</dbReference>
<comment type="cofactor">
    <cofactor evidence="2">
        <name>Mg(2+)</name>
        <dbReference type="ChEBI" id="CHEBI:18420"/>
    </cofactor>
</comment>
<evidence type="ECO:0000259" key="17">
    <source>
        <dbReference type="PROSITE" id="PS51975"/>
    </source>
</evidence>
<evidence type="ECO:0000256" key="14">
    <source>
        <dbReference type="HAMAP-Rule" id="MF_00052"/>
    </source>
</evidence>
<evidence type="ECO:0000256" key="13">
    <source>
        <dbReference type="ARBA" id="ARBA00023211"/>
    </source>
</evidence>
<dbReference type="RefSeq" id="WP_119059480.1">
    <property type="nucleotide sequence ID" value="NZ_UNSC01000005.1"/>
</dbReference>
<evidence type="ECO:0000256" key="8">
    <source>
        <dbReference type="ARBA" id="ARBA00022490"/>
    </source>
</evidence>
<evidence type="ECO:0000256" key="7">
    <source>
        <dbReference type="ARBA" id="ARBA00019179"/>
    </source>
</evidence>
<evidence type="ECO:0000256" key="1">
    <source>
        <dbReference type="ARBA" id="ARBA00000077"/>
    </source>
</evidence>
<dbReference type="CDD" id="cd07182">
    <property type="entry name" value="RNase_HII_bacteria_HII_like"/>
    <property type="match status" value="1"/>
</dbReference>
<evidence type="ECO:0000256" key="16">
    <source>
        <dbReference type="RuleBase" id="RU003515"/>
    </source>
</evidence>
<feature type="binding site" evidence="14 15">
    <location>
        <position position="107"/>
    </location>
    <ligand>
        <name>a divalent metal cation</name>
        <dbReference type="ChEBI" id="CHEBI:60240"/>
    </ligand>
</feature>
<gene>
    <name evidence="14 18" type="primary">rnhB</name>
    <name evidence="18" type="ORF">SAMEA104719789_01193</name>
</gene>
<dbReference type="AlphaFoldDB" id="A0A383U271"/>
<dbReference type="InterPro" id="IPR022898">
    <property type="entry name" value="RNase_HII"/>
</dbReference>
<dbReference type="Gene3D" id="3.30.420.10">
    <property type="entry name" value="Ribonuclease H-like superfamily/Ribonuclease H"/>
    <property type="match status" value="1"/>
</dbReference>
<dbReference type="PANTHER" id="PTHR10954">
    <property type="entry name" value="RIBONUCLEASE H2 SUBUNIT A"/>
    <property type="match status" value="1"/>
</dbReference>
<proteinExistence type="inferred from homology"/>
<evidence type="ECO:0000256" key="5">
    <source>
        <dbReference type="ARBA" id="ARBA00007383"/>
    </source>
</evidence>
<dbReference type="InterPro" id="IPR024567">
    <property type="entry name" value="RNase_HII/HIII_dom"/>
</dbReference>
<dbReference type="GO" id="GO:0032299">
    <property type="term" value="C:ribonuclease H2 complex"/>
    <property type="evidence" value="ECO:0007669"/>
    <property type="project" value="TreeGrafter"/>
</dbReference>
<comment type="function">
    <text evidence="3 14 16">Endonuclease that specifically degrades the RNA of RNA-DNA hybrids.</text>
</comment>
<evidence type="ECO:0000256" key="15">
    <source>
        <dbReference type="PROSITE-ProRule" id="PRU01319"/>
    </source>
</evidence>
<name>A0A383U271_9FLAO</name>
<protein>
    <recommendedName>
        <fullName evidence="7 14">Ribonuclease HII</fullName>
        <shortName evidence="14">RNase HII</shortName>
        <ecNumber evidence="6 14">3.1.26.4</ecNumber>
    </recommendedName>
</protein>
<dbReference type="Proteomes" id="UP000262142">
    <property type="component" value="Unassembled WGS sequence"/>
</dbReference>
<keyword evidence="11 14" id="KW-0255">Endonuclease</keyword>
<evidence type="ECO:0000313" key="18">
    <source>
        <dbReference type="EMBL" id="SZD73386.1"/>
    </source>
</evidence>
<dbReference type="HAMAP" id="MF_00052_B">
    <property type="entry name" value="RNase_HII_B"/>
    <property type="match status" value="1"/>
</dbReference>
<dbReference type="NCBIfam" id="NF000595">
    <property type="entry name" value="PRK00015.1-3"/>
    <property type="match status" value="1"/>
</dbReference>
<dbReference type="Pfam" id="PF01351">
    <property type="entry name" value="RNase_HII"/>
    <property type="match status" value="1"/>
</dbReference>
<evidence type="ECO:0000256" key="6">
    <source>
        <dbReference type="ARBA" id="ARBA00012180"/>
    </source>
</evidence>
<dbReference type="SUPFAM" id="SSF53098">
    <property type="entry name" value="Ribonuclease H-like"/>
    <property type="match status" value="1"/>
</dbReference>
<keyword evidence="9 14" id="KW-0540">Nuclease</keyword>
<evidence type="ECO:0000256" key="3">
    <source>
        <dbReference type="ARBA" id="ARBA00004065"/>
    </source>
</evidence>
<dbReference type="GO" id="GO:0004523">
    <property type="term" value="F:RNA-DNA hybrid ribonuclease activity"/>
    <property type="evidence" value="ECO:0007669"/>
    <property type="project" value="UniProtKB-UniRule"/>
</dbReference>
<accession>A0A383U271</accession>
<evidence type="ECO:0000256" key="9">
    <source>
        <dbReference type="ARBA" id="ARBA00022722"/>
    </source>
</evidence>
<comment type="catalytic activity">
    <reaction evidence="1 14 15 16">
        <text>Endonucleolytic cleavage to 5'-phosphomonoester.</text>
        <dbReference type="EC" id="3.1.26.4"/>
    </reaction>
</comment>
<dbReference type="EC" id="3.1.26.4" evidence="6 14"/>
<dbReference type="OrthoDB" id="9803420at2"/>
<evidence type="ECO:0000256" key="4">
    <source>
        <dbReference type="ARBA" id="ARBA00004496"/>
    </source>
</evidence>
<dbReference type="InterPro" id="IPR012337">
    <property type="entry name" value="RNaseH-like_sf"/>
</dbReference>
<organism evidence="18 19">
    <name type="scientific">Candidatus Ornithobacterium hominis</name>
    <dbReference type="NCBI Taxonomy" id="2497989"/>
    <lineage>
        <taxon>Bacteria</taxon>
        <taxon>Pseudomonadati</taxon>
        <taxon>Bacteroidota</taxon>
        <taxon>Flavobacteriia</taxon>
        <taxon>Flavobacteriales</taxon>
        <taxon>Weeksellaceae</taxon>
        <taxon>Ornithobacterium</taxon>
    </lineage>
</organism>
<comment type="subcellular location">
    <subcellularLocation>
        <location evidence="4 14">Cytoplasm</location>
    </subcellularLocation>
</comment>
<dbReference type="GO" id="GO:0006298">
    <property type="term" value="P:mismatch repair"/>
    <property type="evidence" value="ECO:0007669"/>
    <property type="project" value="TreeGrafter"/>
</dbReference>
<evidence type="ECO:0000256" key="10">
    <source>
        <dbReference type="ARBA" id="ARBA00022723"/>
    </source>
</evidence>
<dbReference type="PROSITE" id="PS51975">
    <property type="entry name" value="RNASE_H_2"/>
    <property type="match status" value="1"/>
</dbReference>
<evidence type="ECO:0000256" key="11">
    <source>
        <dbReference type="ARBA" id="ARBA00022759"/>
    </source>
</evidence>
<evidence type="ECO:0000313" key="19">
    <source>
        <dbReference type="Proteomes" id="UP000262142"/>
    </source>
</evidence>
<comment type="similarity">
    <text evidence="5 14 16">Belongs to the RNase HII family.</text>
</comment>
<sequence>MKLSYQKKLLEAGLDEVGRGCLAGPVYAAAVILPWDYHSSILNDSKKLSKKNREKLAIEIKKEALSFGIGFCSAQEIDEINILNASFLAMHKALKKLKQQPGFLAVDGNRFKVYEEVPFQCCVKGDAHYLNIAAASVLAKTERDSFMEELHAEYPQYDWVNNKGYPTKKHREGILKAGISPYHRRSFQLILPQLKLNI</sequence>
<dbReference type="InterPro" id="IPR036397">
    <property type="entry name" value="RNaseH_sf"/>
</dbReference>
<keyword evidence="12 14" id="KW-0378">Hydrolase</keyword>
<evidence type="ECO:0000256" key="12">
    <source>
        <dbReference type="ARBA" id="ARBA00022801"/>
    </source>
</evidence>